<name>A0ABQ7M0K0_BRACM</name>
<evidence type="ECO:0000256" key="3">
    <source>
        <dbReference type="ARBA" id="ARBA00010550"/>
    </source>
</evidence>
<dbReference type="Gene3D" id="2.60.40.790">
    <property type="match status" value="1"/>
</dbReference>
<evidence type="ECO:0000259" key="14">
    <source>
        <dbReference type="PROSITE" id="PS01031"/>
    </source>
</evidence>
<comment type="similarity">
    <text evidence="12">Belongs to the small heat shock protein (HSP20) family.</text>
</comment>
<keyword evidence="9" id="KW-0067">ATP-binding</keyword>
<sequence length="1040" mass="112132">MELDSITGKRRLATVAAHFPNDPVSTASLVPLNCSSSLNSVIRRCDSKLPFARQASSEQGFFMRQASTDEFTPHTGGTTLKNSVIRRCDSRLYFARQASSAQGLFMRQASTDERTIPQDAASTKSFAIPSSTELPLLSRPEYAPPQFSKAAAKDEFFVLSDLPKENLDKPYNPDLPKLANPGTVWSPRSNVAEYEHNYVVAIELPGASINDIRVEVDNLNLIVTGRRTAVCQKVDAGTKGSICGYHKQGIVQGPFKVSWPLPINVNKDNVSAEFMDLFLDDPAMFYISTKGKIHTVFLREAYERGSLIDPSPVYDARRKLLDRVVSSCFFSVCQISTAVQMATSSACLIGNGLSLHATKQRSKQFRLSSTSASVNKTSKLTVVKASLDVNKHEARRGFFKLLLGNAAAAGVSLLRTGKANAADEQEVSSSRMSYSRFLEYLDKGRVNKVDLYENGTIAIVEADPARTRAATGAEPGASPEVRAKNIDFAAHNAQEDQGSPLLNLIGNLAFPVILIGGLFLLSRRSSGGGMGGGPGGGPGFPLQIGQSKAKFQMEPNTGVTFDDVAGVDEAKQDFMEVVEFLKKPERFTAVGARIPKGVLLVGPPGTGKTLLAKAIAGEAGVPFFSISGSEFVEMFVGVGASRVRDLFKKAKENAPCIVFVDEIDAVGRQRGTGIGGGNDEREQTLNQLLTEMDGFEGNTGVIVVAATNRADILDSALLRPGRFDRQVSVDVPDVKGRTDILKVHSGNKKFENGVSLEVIAMRTPGFSGADLANLLNEAAILAGRRGKTAISSKEIDDSIDRIVAGMEGTVMTDGKSKSLVAYHEVGHAVCGTLTPGHDAVQKVTLIPRGQARGLTWFIPSDDPTLISKQQLFARIVGGLGGRAAEEVIFGEPEVTTGAVGDLQQITRLAKQMVTTFGMSEIGPWSLMDSSAQSDVIMRMMARNSMSEKLANDIDSAVKTLSDKAYEIALGHIRNNREAMDKIVEVLLEKETMSGDEFRAILSEFTEIPPENRVASSSTSTPTPTPTPKNRNYTREAKKKV</sequence>
<keyword evidence="16" id="KW-1185">Reference proteome</keyword>
<keyword evidence="8" id="KW-0862">Zinc</keyword>
<dbReference type="Gene3D" id="1.10.8.60">
    <property type="match status" value="1"/>
</dbReference>
<dbReference type="InterPro" id="IPR002068">
    <property type="entry name" value="A-crystallin/Hsp20_dom"/>
</dbReference>
<evidence type="ECO:0000313" key="16">
    <source>
        <dbReference type="Proteomes" id="UP000823674"/>
    </source>
</evidence>
<dbReference type="Gene3D" id="3.40.50.300">
    <property type="entry name" value="P-loop containing nucleotide triphosphate hydrolases"/>
    <property type="match status" value="1"/>
</dbReference>
<evidence type="ECO:0000256" key="13">
    <source>
        <dbReference type="SAM" id="MobiDB-lite"/>
    </source>
</evidence>
<evidence type="ECO:0000256" key="10">
    <source>
        <dbReference type="ARBA" id="ARBA00022946"/>
    </source>
</evidence>
<proteinExistence type="inferred from homology"/>
<keyword evidence="6" id="KW-0547">Nucleotide-binding</keyword>
<dbReference type="CDD" id="cd06464">
    <property type="entry name" value="ACD_sHsps-like"/>
    <property type="match status" value="1"/>
</dbReference>
<protein>
    <recommendedName>
        <fullName evidence="14">SHSP domain-containing protein</fullName>
    </recommendedName>
</protein>
<dbReference type="PANTHER" id="PTHR23076">
    <property type="entry name" value="METALLOPROTEASE M41 FTSH"/>
    <property type="match status" value="1"/>
</dbReference>
<evidence type="ECO:0000256" key="6">
    <source>
        <dbReference type="ARBA" id="ARBA00022741"/>
    </source>
</evidence>
<keyword evidence="7" id="KW-0378">Hydrolase</keyword>
<accession>A0ABQ7M0K0</accession>
<evidence type="ECO:0000256" key="12">
    <source>
        <dbReference type="PROSITE-ProRule" id="PRU00285"/>
    </source>
</evidence>
<dbReference type="InterPro" id="IPR003960">
    <property type="entry name" value="ATPase_AAA_CS"/>
</dbReference>
<dbReference type="Gene3D" id="1.20.58.760">
    <property type="entry name" value="Peptidase M41"/>
    <property type="match status" value="1"/>
</dbReference>
<dbReference type="SUPFAM" id="SSF52540">
    <property type="entry name" value="P-loop containing nucleoside triphosphate hydrolases"/>
    <property type="match status" value="1"/>
</dbReference>
<reference evidence="15 16" key="1">
    <citation type="submission" date="2021-03" db="EMBL/GenBank/DDBJ databases">
        <authorList>
            <person name="King G.J."/>
            <person name="Bancroft I."/>
            <person name="Baten A."/>
            <person name="Bloomfield J."/>
            <person name="Borpatragohain P."/>
            <person name="He Z."/>
            <person name="Irish N."/>
            <person name="Irwin J."/>
            <person name="Liu K."/>
            <person name="Mauleon R.P."/>
            <person name="Moore J."/>
            <person name="Morris R."/>
            <person name="Ostergaard L."/>
            <person name="Wang B."/>
            <person name="Wells R."/>
        </authorList>
    </citation>
    <scope>NUCLEOTIDE SEQUENCE [LARGE SCALE GENOMIC DNA]</scope>
    <source>
        <strain evidence="15">R-o-18</strain>
        <tissue evidence="15">Leaf</tissue>
    </source>
</reference>
<gene>
    <name evidence="15" type="primary">A08p044710.1_BraROA</name>
    <name evidence="15" type="ORF">IGI04_032695</name>
</gene>
<evidence type="ECO:0000256" key="11">
    <source>
        <dbReference type="ARBA" id="ARBA00023049"/>
    </source>
</evidence>
<dbReference type="Proteomes" id="UP000823674">
    <property type="component" value="Chromosome A08"/>
</dbReference>
<evidence type="ECO:0000256" key="1">
    <source>
        <dbReference type="ARBA" id="ARBA00001947"/>
    </source>
</evidence>
<dbReference type="InterPro" id="IPR041569">
    <property type="entry name" value="AAA_lid_3"/>
</dbReference>
<feature type="domain" description="SHSP" evidence="14">
    <location>
        <begin position="179"/>
        <end position="301"/>
    </location>
</feature>
<dbReference type="InterPro" id="IPR005936">
    <property type="entry name" value="FtsH"/>
</dbReference>
<dbReference type="Pfam" id="PF00004">
    <property type="entry name" value="AAA"/>
    <property type="match status" value="1"/>
</dbReference>
<keyword evidence="5" id="KW-0479">Metal-binding</keyword>
<feature type="region of interest" description="Disordered" evidence="13">
    <location>
        <begin position="1008"/>
        <end position="1040"/>
    </location>
</feature>
<evidence type="ECO:0000256" key="2">
    <source>
        <dbReference type="ARBA" id="ARBA00010044"/>
    </source>
</evidence>
<dbReference type="SUPFAM" id="SSF140990">
    <property type="entry name" value="FtsH protease domain-like"/>
    <property type="match status" value="1"/>
</dbReference>
<comment type="cofactor">
    <cofactor evidence="1">
        <name>Zn(2+)</name>
        <dbReference type="ChEBI" id="CHEBI:29105"/>
    </cofactor>
</comment>
<dbReference type="InterPro" id="IPR000642">
    <property type="entry name" value="Peptidase_M41"/>
</dbReference>
<evidence type="ECO:0000313" key="15">
    <source>
        <dbReference type="EMBL" id="KAG5391154.1"/>
    </source>
</evidence>
<dbReference type="EMBL" id="JADBGQ010000007">
    <property type="protein sequence ID" value="KAG5391154.1"/>
    <property type="molecule type" value="Genomic_DNA"/>
</dbReference>
<comment type="similarity">
    <text evidence="2">In the C-terminal section; belongs to the peptidase M41 family.</text>
</comment>
<dbReference type="SUPFAM" id="SSF49764">
    <property type="entry name" value="HSP20-like chaperones"/>
    <property type="match status" value="1"/>
</dbReference>
<evidence type="ECO:0000256" key="9">
    <source>
        <dbReference type="ARBA" id="ARBA00022840"/>
    </source>
</evidence>
<dbReference type="Pfam" id="PF01434">
    <property type="entry name" value="Peptidase_M41"/>
    <property type="match status" value="1"/>
</dbReference>
<dbReference type="NCBIfam" id="TIGR01241">
    <property type="entry name" value="FtsH_fam"/>
    <property type="match status" value="1"/>
</dbReference>
<evidence type="ECO:0000256" key="8">
    <source>
        <dbReference type="ARBA" id="ARBA00022833"/>
    </source>
</evidence>
<dbReference type="CDD" id="cd19501">
    <property type="entry name" value="RecA-like_FtsH"/>
    <property type="match status" value="1"/>
</dbReference>
<dbReference type="InterPro" id="IPR008978">
    <property type="entry name" value="HSP20-like_chaperone"/>
</dbReference>
<evidence type="ECO:0000256" key="5">
    <source>
        <dbReference type="ARBA" id="ARBA00022723"/>
    </source>
</evidence>
<keyword evidence="10" id="KW-0809">Transit peptide</keyword>
<dbReference type="InterPro" id="IPR021099">
    <property type="entry name" value="PORR_domain"/>
</dbReference>
<organism evidence="15 16">
    <name type="scientific">Brassica rapa subsp. trilocularis</name>
    <dbReference type="NCBI Taxonomy" id="1813537"/>
    <lineage>
        <taxon>Eukaryota</taxon>
        <taxon>Viridiplantae</taxon>
        <taxon>Streptophyta</taxon>
        <taxon>Embryophyta</taxon>
        <taxon>Tracheophyta</taxon>
        <taxon>Spermatophyta</taxon>
        <taxon>Magnoliopsida</taxon>
        <taxon>eudicotyledons</taxon>
        <taxon>Gunneridae</taxon>
        <taxon>Pentapetalae</taxon>
        <taxon>rosids</taxon>
        <taxon>malvids</taxon>
        <taxon>Brassicales</taxon>
        <taxon>Brassicaceae</taxon>
        <taxon>Brassiceae</taxon>
        <taxon>Brassica</taxon>
    </lineage>
</organism>
<evidence type="ECO:0000256" key="4">
    <source>
        <dbReference type="ARBA" id="ARBA00022670"/>
    </source>
</evidence>
<keyword evidence="11" id="KW-0482">Metalloprotease</keyword>
<dbReference type="Pfam" id="PF11955">
    <property type="entry name" value="PORR"/>
    <property type="match status" value="1"/>
</dbReference>
<comment type="caution">
    <text evidence="15">The sequence shown here is derived from an EMBL/GenBank/DDBJ whole genome shotgun (WGS) entry which is preliminary data.</text>
</comment>
<dbReference type="SMART" id="SM00382">
    <property type="entry name" value="AAA"/>
    <property type="match status" value="1"/>
</dbReference>
<dbReference type="InterPro" id="IPR027417">
    <property type="entry name" value="P-loop_NTPase"/>
</dbReference>
<dbReference type="InterPro" id="IPR003959">
    <property type="entry name" value="ATPase_AAA_core"/>
</dbReference>
<comment type="similarity">
    <text evidence="3">In the N-terminal section; belongs to the AAA ATPase family.</text>
</comment>
<dbReference type="PANTHER" id="PTHR23076:SF131">
    <property type="entry name" value="ATP-DEPENDENT ZINC METALLOPROTEASE FTSH 8, CHLOROPLASTIC"/>
    <property type="match status" value="1"/>
</dbReference>
<dbReference type="InterPro" id="IPR003593">
    <property type="entry name" value="AAA+_ATPase"/>
</dbReference>
<dbReference type="InterPro" id="IPR037219">
    <property type="entry name" value="Peptidase_M41-like"/>
</dbReference>
<dbReference type="PROSITE" id="PS01031">
    <property type="entry name" value="SHSP"/>
    <property type="match status" value="1"/>
</dbReference>
<dbReference type="HAMAP" id="MF_01458">
    <property type="entry name" value="FtsH"/>
    <property type="match status" value="1"/>
</dbReference>
<dbReference type="Pfam" id="PF17862">
    <property type="entry name" value="AAA_lid_3"/>
    <property type="match status" value="1"/>
</dbReference>
<dbReference type="PROSITE" id="PS00674">
    <property type="entry name" value="AAA"/>
    <property type="match status" value="1"/>
</dbReference>
<keyword evidence="4" id="KW-0645">Protease</keyword>
<evidence type="ECO:0000256" key="7">
    <source>
        <dbReference type="ARBA" id="ARBA00022801"/>
    </source>
</evidence>